<keyword evidence="1" id="KW-0479">Metal-binding</keyword>
<dbReference type="GO" id="GO:0006351">
    <property type="term" value="P:DNA-templated transcription"/>
    <property type="evidence" value="ECO:0007669"/>
    <property type="project" value="InterPro"/>
</dbReference>
<evidence type="ECO:0000313" key="10">
    <source>
        <dbReference type="Proteomes" id="UP000326565"/>
    </source>
</evidence>
<feature type="compositionally biased region" description="Low complexity" evidence="7">
    <location>
        <begin position="12"/>
        <end position="23"/>
    </location>
</feature>
<dbReference type="InterPro" id="IPR051430">
    <property type="entry name" value="Fungal_TF_Env_Response"/>
</dbReference>
<evidence type="ECO:0000259" key="8">
    <source>
        <dbReference type="SMART" id="SM00906"/>
    </source>
</evidence>
<dbReference type="SMART" id="SM00906">
    <property type="entry name" value="Fungal_trans"/>
    <property type="match status" value="1"/>
</dbReference>
<dbReference type="Proteomes" id="UP000326565">
    <property type="component" value="Unassembled WGS sequence"/>
</dbReference>
<dbReference type="GO" id="GO:0008270">
    <property type="term" value="F:zinc ion binding"/>
    <property type="evidence" value="ECO:0007669"/>
    <property type="project" value="InterPro"/>
</dbReference>
<dbReference type="AlphaFoldDB" id="A0A5N5WPY3"/>
<accession>A0A5N5WPY3</accession>
<sequence>MSHVSEPIGGRSSATSPTSQISSRDVEAMKSRIRQLEEQLSKATQRPTQSSASVAQQKMGTTTLPIGGAICTYVDSQLFGGAQVITRSIIHKSRMFGQSHWINGVIGVCRDIFEVFEPRIRDEASGVLSGIQDCKTLARIIKSRRTPSWPSPPTADLPAKDVADELVDIYLRTSETVYRVLHIPTFRRDYEALWPLVSDTAPDMAFLVQLKLVLAIGATGYDEQFSLRACANKWVYEAQTWLSAPACKDRRSIQFLQTNILLLVARELLNISLDTIWISAGALIRTAVYWGLHRDPAHLLKGTVFVAEMRRRLWNTILELTLHSSIASGGPPLISICDFDTTPPGNFDDDQLVAEAPVPKPEDEFTQMSIAIALRKTFAVRLVIVKFLNDLGSNGTYGETLRLDAELRAAYKVLCQTLQRHNSGTGPSASRFAIRAIDCLMLRYLLSLHFPFFAMPSQETAYAFSRKLVVETSLKIWCAVHPSSCPSIAGTYPGHGSASSDQNDFTRFATCGSGFFRVVSLQTSLLIATELCIQLQEEEGLGPVPLRPDLLSVLDDAKEWSLRVIEAGETNVKGYLIICLVAAKVEGLRRGLAEDQMIGLLVKTAEDAEAKCLTMLQELVAQGQADGITNGLDQPGLNITPESMDEWDLMMTDVLLNQSTVEPMNWMFNEISLVPLPQ</sequence>
<evidence type="ECO:0000256" key="6">
    <source>
        <dbReference type="ARBA" id="ARBA00023242"/>
    </source>
</evidence>
<keyword evidence="4" id="KW-0238">DNA-binding</keyword>
<dbReference type="CDD" id="cd12148">
    <property type="entry name" value="fungal_TF_MHR"/>
    <property type="match status" value="1"/>
</dbReference>
<evidence type="ECO:0000256" key="5">
    <source>
        <dbReference type="ARBA" id="ARBA00023163"/>
    </source>
</evidence>
<gene>
    <name evidence="9" type="ORF">BDV29DRAFT_160340</name>
</gene>
<dbReference type="InterPro" id="IPR007219">
    <property type="entry name" value="XnlR_reg_dom"/>
</dbReference>
<feature type="region of interest" description="Disordered" evidence="7">
    <location>
        <begin position="1"/>
        <end position="28"/>
    </location>
</feature>
<dbReference type="PANTHER" id="PTHR31944">
    <property type="entry name" value="HEME-RESPONSIVE ZINC FINGER TRANSCRIPTION FACTOR HAP1"/>
    <property type="match status" value="1"/>
</dbReference>
<feature type="domain" description="Xylanolytic transcriptional activator regulatory" evidence="8">
    <location>
        <begin position="276"/>
        <end position="350"/>
    </location>
</feature>
<evidence type="ECO:0000256" key="2">
    <source>
        <dbReference type="ARBA" id="ARBA00022833"/>
    </source>
</evidence>
<keyword evidence="6" id="KW-0539">Nucleus</keyword>
<protein>
    <recommendedName>
        <fullName evidence="8">Xylanolytic transcriptional activator regulatory domain-containing protein</fullName>
    </recommendedName>
</protein>
<name>A0A5N5WPY3_9EURO</name>
<dbReference type="OrthoDB" id="4337792at2759"/>
<keyword evidence="5" id="KW-0804">Transcription</keyword>
<evidence type="ECO:0000256" key="7">
    <source>
        <dbReference type="SAM" id="MobiDB-lite"/>
    </source>
</evidence>
<keyword evidence="2" id="KW-0862">Zinc</keyword>
<evidence type="ECO:0000256" key="3">
    <source>
        <dbReference type="ARBA" id="ARBA00023015"/>
    </source>
</evidence>
<dbReference type="GO" id="GO:0001228">
    <property type="term" value="F:DNA-binding transcription activator activity, RNA polymerase II-specific"/>
    <property type="evidence" value="ECO:0007669"/>
    <property type="project" value="TreeGrafter"/>
</dbReference>
<reference evidence="9 10" key="1">
    <citation type="submission" date="2019-04" db="EMBL/GenBank/DDBJ databases">
        <title>Friends and foes A comparative genomics study of 23 Aspergillus species from section Flavi.</title>
        <authorList>
            <consortium name="DOE Joint Genome Institute"/>
            <person name="Kjaerbolling I."/>
            <person name="Vesth T."/>
            <person name="Frisvad J.C."/>
            <person name="Nybo J.L."/>
            <person name="Theobald S."/>
            <person name="Kildgaard S."/>
            <person name="Isbrandt T."/>
            <person name="Kuo A."/>
            <person name="Sato A."/>
            <person name="Lyhne E.K."/>
            <person name="Kogle M.E."/>
            <person name="Wiebenga A."/>
            <person name="Kun R.S."/>
            <person name="Lubbers R.J."/>
            <person name="Makela M.R."/>
            <person name="Barry K."/>
            <person name="Chovatia M."/>
            <person name="Clum A."/>
            <person name="Daum C."/>
            <person name="Haridas S."/>
            <person name="He G."/>
            <person name="LaButti K."/>
            <person name="Lipzen A."/>
            <person name="Mondo S."/>
            <person name="Riley R."/>
            <person name="Salamov A."/>
            <person name="Simmons B.A."/>
            <person name="Magnuson J.K."/>
            <person name="Henrissat B."/>
            <person name="Mortensen U.H."/>
            <person name="Larsen T.O."/>
            <person name="Devries R.P."/>
            <person name="Grigoriev I.V."/>
            <person name="Machida M."/>
            <person name="Baker S.E."/>
            <person name="Andersen M.R."/>
        </authorList>
    </citation>
    <scope>NUCLEOTIDE SEQUENCE [LARGE SCALE GENOMIC DNA]</scope>
    <source>
        <strain evidence="9 10">CBS 151.66</strain>
    </source>
</reference>
<evidence type="ECO:0000256" key="1">
    <source>
        <dbReference type="ARBA" id="ARBA00022723"/>
    </source>
</evidence>
<dbReference type="EMBL" id="ML732298">
    <property type="protein sequence ID" value="KAB8070573.1"/>
    <property type="molecule type" value="Genomic_DNA"/>
</dbReference>
<proteinExistence type="predicted"/>
<dbReference type="GO" id="GO:0000978">
    <property type="term" value="F:RNA polymerase II cis-regulatory region sequence-specific DNA binding"/>
    <property type="evidence" value="ECO:0007669"/>
    <property type="project" value="TreeGrafter"/>
</dbReference>
<keyword evidence="3" id="KW-0805">Transcription regulation</keyword>
<dbReference type="PANTHER" id="PTHR31944:SF131">
    <property type="entry name" value="HEME-RESPONSIVE ZINC FINGER TRANSCRIPTION FACTOR HAP1"/>
    <property type="match status" value="1"/>
</dbReference>
<dbReference type="Pfam" id="PF04082">
    <property type="entry name" value="Fungal_trans"/>
    <property type="match status" value="1"/>
</dbReference>
<evidence type="ECO:0000256" key="4">
    <source>
        <dbReference type="ARBA" id="ARBA00023125"/>
    </source>
</evidence>
<evidence type="ECO:0000313" key="9">
    <source>
        <dbReference type="EMBL" id="KAB8070573.1"/>
    </source>
</evidence>
<dbReference type="GO" id="GO:0005634">
    <property type="term" value="C:nucleus"/>
    <property type="evidence" value="ECO:0007669"/>
    <property type="project" value="TreeGrafter"/>
</dbReference>
<keyword evidence="10" id="KW-1185">Reference proteome</keyword>
<organism evidence="9 10">
    <name type="scientific">Aspergillus leporis</name>
    <dbReference type="NCBI Taxonomy" id="41062"/>
    <lineage>
        <taxon>Eukaryota</taxon>
        <taxon>Fungi</taxon>
        <taxon>Dikarya</taxon>
        <taxon>Ascomycota</taxon>
        <taxon>Pezizomycotina</taxon>
        <taxon>Eurotiomycetes</taxon>
        <taxon>Eurotiomycetidae</taxon>
        <taxon>Eurotiales</taxon>
        <taxon>Aspergillaceae</taxon>
        <taxon>Aspergillus</taxon>
        <taxon>Aspergillus subgen. Circumdati</taxon>
    </lineage>
</organism>